<protein>
    <submittedName>
        <fullName evidence="3">AbrB family transcriptional regulator</fullName>
    </submittedName>
</protein>
<dbReference type="EMBL" id="NRSD01000005">
    <property type="protein sequence ID" value="MBK1644301.1"/>
    <property type="molecule type" value="Genomic_DNA"/>
</dbReference>
<dbReference type="AlphaFoldDB" id="A0A9X1B8T0"/>
<reference evidence="3 4" key="1">
    <citation type="journal article" date="2020" name="Microorganisms">
        <title>Osmotic Adaptation and Compatible Solute Biosynthesis of Phototrophic Bacteria as Revealed from Genome Analyses.</title>
        <authorList>
            <person name="Imhoff J.F."/>
            <person name="Rahn T."/>
            <person name="Kunzel S."/>
            <person name="Keller A."/>
            <person name="Neulinger S.C."/>
        </authorList>
    </citation>
    <scope>NUCLEOTIDE SEQUENCE [LARGE SCALE GENOMIC DNA]</scope>
    <source>
        <strain evidence="3 4">DSM 21303</strain>
    </source>
</reference>
<name>A0A9X1B8T0_9GAMM</name>
<dbReference type="GO" id="GO:0003677">
    <property type="term" value="F:DNA binding"/>
    <property type="evidence" value="ECO:0007669"/>
    <property type="project" value="UniProtKB-UniRule"/>
</dbReference>
<dbReference type="GO" id="GO:0001558">
    <property type="term" value="P:regulation of cell growth"/>
    <property type="evidence" value="ECO:0007669"/>
    <property type="project" value="InterPro"/>
</dbReference>
<evidence type="ECO:0000313" key="3">
    <source>
        <dbReference type="EMBL" id="MBK1644301.1"/>
    </source>
</evidence>
<dbReference type="InterPro" id="IPR037914">
    <property type="entry name" value="SpoVT-AbrB_sf"/>
</dbReference>
<evidence type="ECO:0000313" key="4">
    <source>
        <dbReference type="Proteomes" id="UP001138802"/>
    </source>
</evidence>
<gene>
    <name evidence="3" type="ORF">CKO25_06455</name>
</gene>
<dbReference type="InterPro" id="IPR007159">
    <property type="entry name" value="SpoVT-AbrB_dom"/>
</dbReference>
<comment type="caution">
    <text evidence="3">The sequence shown here is derived from an EMBL/GenBank/DDBJ whole genome shotgun (WGS) entry which is preliminary data.</text>
</comment>
<dbReference type="PROSITE" id="PS51740">
    <property type="entry name" value="SPOVT_ABRB"/>
    <property type="match status" value="1"/>
</dbReference>
<dbReference type="InterPro" id="IPR031848">
    <property type="entry name" value="PrlF_antitoxin"/>
</dbReference>
<keyword evidence="4" id="KW-1185">Reference proteome</keyword>
<dbReference type="RefSeq" id="WP_200387108.1">
    <property type="nucleotide sequence ID" value="NZ_NRSD01000005.1"/>
</dbReference>
<evidence type="ECO:0000259" key="2">
    <source>
        <dbReference type="PROSITE" id="PS51740"/>
    </source>
</evidence>
<dbReference type="SUPFAM" id="SSF89447">
    <property type="entry name" value="AbrB/MazE/MraZ-like"/>
    <property type="match status" value="1"/>
</dbReference>
<dbReference type="NCBIfam" id="TIGR01439">
    <property type="entry name" value="lp_hng_hel_AbrB"/>
    <property type="match status" value="1"/>
</dbReference>
<organism evidence="3 4">
    <name type="scientific">Thiocapsa imhoffii</name>
    <dbReference type="NCBI Taxonomy" id="382777"/>
    <lineage>
        <taxon>Bacteria</taxon>
        <taxon>Pseudomonadati</taxon>
        <taxon>Pseudomonadota</taxon>
        <taxon>Gammaproteobacteria</taxon>
        <taxon>Chromatiales</taxon>
        <taxon>Chromatiaceae</taxon>
        <taxon>Thiocapsa</taxon>
    </lineage>
</organism>
<dbReference type="Pfam" id="PF15937">
    <property type="entry name" value="PrlF_antitoxin"/>
    <property type="match status" value="1"/>
</dbReference>
<feature type="domain" description="SpoVT-AbrB" evidence="2">
    <location>
        <begin position="5"/>
        <end position="50"/>
    </location>
</feature>
<evidence type="ECO:0000256" key="1">
    <source>
        <dbReference type="PROSITE-ProRule" id="PRU01076"/>
    </source>
</evidence>
<dbReference type="SMART" id="SM00966">
    <property type="entry name" value="SpoVT_AbrB"/>
    <property type="match status" value="1"/>
</dbReference>
<accession>A0A9X1B8T0</accession>
<sequence length="105" mass="10982">MTGIHEIATLTSKGQITLPKSIRQTLGVTTGSKVAFELRGGEVIVTRAESEHQDPAIGAFLSLLEADIRTGKQVGALPVELAQAMLASAGHAVDFDEDIEGDVAL</sequence>
<dbReference type="GO" id="GO:0003700">
    <property type="term" value="F:DNA-binding transcription factor activity"/>
    <property type="evidence" value="ECO:0007669"/>
    <property type="project" value="InterPro"/>
</dbReference>
<proteinExistence type="predicted"/>
<dbReference type="Gene3D" id="2.10.260.10">
    <property type="match status" value="1"/>
</dbReference>
<dbReference type="GO" id="GO:0097351">
    <property type="term" value="F:toxin sequestering activity"/>
    <property type="evidence" value="ECO:0007669"/>
    <property type="project" value="InterPro"/>
</dbReference>
<dbReference type="Proteomes" id="UP001138802">
    <property type="component" value="Unassembled WGS sequence"/>
</dbReference>
<keyword evidence="1" id="KW-0238">DNA-binding</keyword>